<comment type="caution">
    <text evidence="1">The sequence shown here is derived from an EMBL/GenBank/DDBJ whole genome shotgun (WGS) entry which is preliminary data.</text>
</comment>
<evidence type="ECO:0000313" key="2">
    <source>
        <dbReference type="Proteomes" id="UP001224661"/>
    </source>
</evidence>
<name>A0ABT6S1C2_9ACTN</name>
<sequence length="148" mass="16470">MTTPLPTIRRPAVEMLSVEADAVLIHAFPSTLSPAAAGPLNWTDYPAVDGPYVPFSASAVAYLGSADRVRGWWLHYTQSPGWQHLLILIAPCQCGTYCYVHLRNEEQLQTLLDELDTAPGAPVRCDYRLQIRSESDADQDHDSYEAPW</sequence>
<reference evidence="1 2" key="1">
    <citation type="submission" date="2023-05" db="EMBL/GenBank/DDBJ databases">
        <title>Draft genome sequence of Streptomyces sp. B-S-A8 isolated from a cave soil in Thailand.</title>
        <authorList>
            <person name="Chamroensaksri N."/>
            <person name="Muangham S."/>
        </authorList>
    </citation>
    <scope>NUCLEOTIDE SEQUENCE [LARGE SCALE GENOMIC DNA]</scope>
    <source>
        <strain evidence="1 2">B-S-A8</strain>
    </source>
</reference>
<proteinExistence type="predicted"/>
<evidence type="ECO:0000313" key="1">
    <source>
        <dbReference type="EMBL" id="MDI3390463.1"/>
    </source>
</evidence>
<accession>A0ABT6S1C2</accession>
<evidence type="ECO:0008006" key="3">
    <source>
        <dbReference type="Google" id="ProtNLM"/>
    </source>
</evidence>
<dbReference type="RefSeq" id="WP_282516951.1">
    <property type="nucleotide sequence ID" value="NZ_JASCIR010000050.1"/>
</dbReference>
<gene>
    <name evidence="1" type="ORF">QIS99_30355</name>
</gene>
<keyword evidence="2" id="KW-1185">Reference proteome</keyword>
<dbReference type="Proteomes" id="UP001224661">
    <property type="component" value="Unassembled WGS sequence"/>
</dbReference>
<dbReference type="EMBL" id="JASCIR010000050">
    <property type="protein sequence ID" value="MDI3390463.1"/>
    <property type="molecule type" value="Genomic_DNA"/>
</dbReference>
<protein>
    <recommendedName>
        <fullName evidence="3">DUF4279 domain-containing protein</fullName>
    </recommendedName>
</protein>
<organism evidence="1 2">
    <name type="scientific">Streptomyces solicavernae</name>
    <dbReference type="NCBI Taxonomy" id="3043614"/>
    <lineage>
        <taxon>Bacteria</taxon>
        <taxon>Bacillati</taxon>
        <taxon>Actinomycetota</taxon>
        <taxon>Actinomycetes</taxon>
        <taxon>Kitasatosporales</taxon>
        <taxon>Streptomycetaceae</taxon>
        <taxon>Streptomyces</taxon>
    </lineage>
</organism>